<dbReference type="Proteomes" id="UP000237105">
    <property type="component" value="Unassembled WGS sequence"/>
</dbReference>
<dbReference type="AlphaFoldDB" id="A0A2P5DQV9"/>
<gene>
    <name evidence="1" type="ORF">PanWU01x14_039280</name>
</gene>
<evidence type="ECO:0000313" key="2">
    <source>
        <dbReference type="Proteomes" id="UP000237105"/>
    </source>
</evidence>
<name>A0A2P5DQV9_PARAD</name>
<keyword evidence="2" id="KW-1185">Reference proteome</keyword>
<dbReference type="OrthoDB" id="10407497at2759"/>
<reference evidence="2" key="1">
    <citation type="submission" date="2016-06" db="EMBL/GenBank/DDBJ databases">
        <title>Parallel loss of symbiosis genes in relatives of nitrogen-fixing non-legume Parasponia.</title>
        <authorList>
            <person name="Van Velzen R."/>
            <person name="Holmer R."/>
            <person name="Bu F."/>
            <person name="Rutten L."/>
            <person name="Van Zeijl A."/>
            <person name="Liu W."/>
            <person name="Santuari L."/>
            <person name="Cao Q."/>
            <person name="Sharma T."/>
            <person name="Shen D."/>
            <person name="Roswanjaya Y."/>
            <person name="Wardhani T."/>
            <person name="Kalhor M.S."/>
            <person name="Jansen J."/>
            <person name="Van den Hoogen J."/>
            <person name="Gungor B."/>
            <person name="Hartog M."/>
            <person name="Hontelez J."/>
            <person name="Verver J."/>
            <person name="Yang W.-C."/>
            <person name="Schijlen E."/>
            <person name="Repin R."/>
            <person name="Schilthuizen M."/>
            <person name="Schranz E."/>
            <person name="Heidstra R."/>
            <person name="Miyata K."/>
            <person name="Fedorova E."/>
            <person name="Kohlen W."/>
            <person name="Bisseling T."/>
            <person name="Smit S."/>
            <person name="Geurts R."/>
        </authorList>
    </citation>
    <scope>NUCLEOTIDE SEQUENCE [LARGE SCALE GENOMIC DNA]</scope>
    <source>
        <strain evidence="2">cv. WU1-14</strain>
    </source>
</reference>
<proteinExistence type="predicted"/>
<organism evidence="1 2">
    <name type="scientific">Parasponia andersonii</name>
    <name type="common">Sponia andersonii</name>
    <dbReference type="NCBI Taxonomy" id="3476"/>
    <lineage>
        <taxon>Eukaryota</taxon>
        <taxon>Viridiplantae</taxon>
        <taxon>Streptophyta</taxon>
        <taxon>Embryophyta</taxon>
        <taxon>Tracheophyta</taxon>
        <taxon>Spermatophyta</taxon>
        <taxon>Magnoliopsida</taxon>
        <taxon>eudicotyledons</taxon>
        <taxon>Gunneridae</taxon>
        <taxon>Pentapetalae</taxon>
        <taxon>rosids</taxon>
        <taxon>fabids</taxon>
        <taxon>Rosales</taxon>
        <taxon>Cannabaceae</taxon>
        <taxon>Parasponia</taxon>
    </lineage>
</organism>
<dbReference type="EMBL" id="JXTB01000022">
    <property type="protein sequence ID" value="PON75668.1"/>
    <property type="molecule type" value="Genomic_DNA"/>
</dbReference>
<sequence length="135" mass="14359">MISEKLSDMSRARLRRGAMFQDESSLVFQFCTRRLESDSKTTNSQLLSKAQSIPRINAKASAVAGLVQNSLLERIAKTVPGSYFGATAAPAASSFLTAASVLLILIPGGGGGIHLCGQKLVCTIKVFNNNSRVAR</sequence>
<accession>A0A2P5DQV9</accession>
<evidence type="ECO:0000313" key="1">
    <source>
        <dbReference type="EMBL" id="PON75668.1"/>
    </source>
</evidence>
<comment type="caution">
    <text evidence="1">The sequence shown here is derived from an EMBL/GenBank/DDBJ whole genome shotgun (WGS) entry which is preliminary data.</text>
</comment>
<protein>
    <submittedName>
        <fullName evidence="1">Uncharacterized protein</fullName>
    </submittedName>
</protein>